<dbReference type="InterPro" id="IPR004089">
    <property type="entry name" value="MCPsignal_dom"/>
</dbReference>
<comment type="subcellular location">
    <subcellularLocation>
        <location evidence="1">Cell membrane</location>
        <topology evidence="1">Multi-pass membrane protein</topology>
    </subcellularLocation>
</comment>
<evidence type="ECO:0000256" key="2">
    <source>
        <dbReference type="ARBA" id="ARBA00022475"/>
    </source>
</evidence>
<proteinExistence type="predicted"/>
<dbReference type="PROSITE" id="PS50111">
    <property type="entry name" value="CHEMOTAXIS_TRANSDUC_2"/>
    <property type="match status" value="1"/>
</dbReference>
<evidence type="ECO:0000256" key="5">
    <source>
        <dbReference type="ARBA" id="ARBA00022989"/>
    </source>
</evidence>
<feature type="transmembrane region" description="Helical" evidence="10">
    <location>
        <begin position="289"/>
        <end position="307"/>
    </location>
</feature>
<keyword evidence="7 8" id="KW-0807">Transducer</keyword>
<evidence type="ECO:0000256" key="8">
    <source>
        <dbReference type="PROSITE-ProRule" id="PRU00284"/>
    </source>
</evidence>
<accession>A0A2I2ABG1</accession>
<evidence type="ECO:0000256" key="3">
    <source>
        <dbReference type="ARBA" id="ARBA00022500"/>
    </source>
</evidence>
<dbReference type="Pfam" id="PF00015">
    <property type="entry name" value="MCPsignal"/>
    <property type="match status" value="1"/>
</dbReference>
<comment type="caution">
    <text evidence="12">The sequence shown here is derived from an EMBL/GenBank/DDBJ whole genome shotgun (WGS) entry which is preliminary data.</text>
</comment>
<evidence type="ECO:0000256" key="9">
    <source>
        <dbReference type="SAM" id="Coils"/>
    </source>
</evidence>
<evidence type="ECO:0000256" key="7">
    <source>
        <dbReference type="ARBA" id="ARBA00023224"/>
    </source>
</evidence>
<dbReference type="Proteomes" id="UP000234579">
    <property type="component" value="Unassembled WGS sequence"/>
</dbReference>
<dbReference type="CDD" id="cd18773">
    <property type="entry name" value="PDC1_HK_sensor"/>
    <property type="match status" value="1"/>
</dbReference>
<dbReference type="AlphaFoldDB" id="A0A2I2ABG1"/>
<dbReference type="EMBL" id="PKGI01000023">
    <property type="protein sequence ID" value="PLA76716.1"/>
    <property type="molecule type" value="Genomic_DNA"/>
</dbReference>
<reference evidence="13" key="1">
    <citation type="submission" date="2017-12" db="EMBL/GenBank/DDBJ databases">
        <authorList>
            <person name="Christensen H."/>
        </authorList>
    </citation>
    <scope>NUCLEOTIDE SEQUENCE [LARGE SCALE GENOMIC DNA]</scope>
    <source>
        <strain evidence="13">268A</strain>
    </source>
</reference>
<dbReference type="SUPFAM" id="SSF103190">
    <property type="entry name" value="Sensory domain-like"/>
    <property type="match status" value="1"/>
</dbReference>
<organism evidence="12 13">
    <name type="scientific">Ligilactobacillus agilis</name>
    <dbReference type="NCBI Taxonomy" id="1601"/>
    <lineage>
        <taxon>Bacteria</taxon>
        <taxon>Bacillati</taxon>
        <taxon>Bacillota</taxon>
        <taxon>Bacilli</taxon>
        <taxon>Lactobacillales</taxon>
        <taxon>Lactobacillaceae</taxon>
        <taxon>Ligilactobacillus</taxon>
    </lineage>
</organism>
<feature type="transmembrane region" description="Helical" evidence="10">
    <location>
        <begin position="12"/>
        <end position="33"/>
    </location>
</feature>
<dbReference type="SUPFAM" id="SSF58104">
    <property type="entry name" value="Methyl-accepting chemotaxis protein (MCP) signaling domain"/>
    <property type="match status" value="1"/>
</dbReference>
<dbReference type="Gene3D" id="3.30.450.20">
    <property type="entry name" value="PAS domain"/>
    <property type="match status" value="2"/>
</dbReference>
<keyword evidence="9" id="KW-0175">Coiled coil</keyword>
<dbReference type="Gene3D" id="1.10.287.950">
    <property type="entry name" value="Methyl-accepting chemotaxis protein"/>
    <property type="match status" value="1"/>
</dbReference>
<dbReference type="GO" id="GO:0005886">
    <property type="term" value="C:plasma membrane"/>
    <property type="evidence" value="ECO:0007669"/>
    <property type="project" value="UniProtKB-SubCell"/>
</dbReference>
<keyword evidence="2" id="KW-1003">Cell membrane</keyword>
<evidence type="ECO:0000313" key="13">
    <source>
        <dbReference type="Proteomes" id="UP000234579"/>
    </source>
</evidence>
<dbReference type="RefSeq" id="WP_101811655.1">
    <property type="nucleotide sequence ID" value="NZ_PKGI01000023.1"/>
</dbReference>
<sequence length="683" mass="74599">MNNKGTKSVGRIIIAILMAVSLLSIVTLTVGTYKSTKDLLIQRNQLSEKSAVTVVNDEATNLRLSAFKKIKDIQKNALFNGDSYDLDQIQKFMDINQTGNDRIVGVYFSNDQGKMISGLREMPKNMDTRTRPWYKGAVAQEGTVYLSKPYKDIASGQYVSTAALAFRNKANQLGVIGVDVSLSAINHTIKHLSIGRTGSVTMMTRQGDVMSSEGKGKKYQDGTNIANSEVYQAIKNSPKLSGFVQLKDGNKVSAVYFNKIRANSTLWIFATVSKNDLAVETRALIRNSAILVVVMLIVVFAISFFLTKQIKGMLDKFGSFFDKASKGQLAKIPSIKAGHKASLVDKFTNPDENGYEFNRLAVSYNQVVDGISAMVHSLQSESQRVDEMAASLLELSQQTSKATEEVSQTITGIAEVTSTQAAETAHGVDQLHKLAETINDMRQSIVQLHDQTNDSSALNQENMDTMDKVHANWNNELAEMKQLMESVNDMSANVQNINQIINVINDISRQTNLLALNASIEAASAGEAGKGFAVVAAEIRKLAEQSKESTAEIEKIIETIRQKSDEMVAQTNNSIEGGQKQTDLILSAIKSTTAVYQGNNQMTAEVNTLDTASASIEKAQEKVLSNLENISASTQENAAGTEEVSANSEEVLATIEEFTGHVADLANIAKELRKETNKFKILD</sequence>
<name>A0A2I2ABG1_9LACO</name>
<evidence type="ECO:0000256" key="10">
    <source>
        <dbReference type="SAM" id="Phobius"/>
    </source>
</evidence>
<dbReference type="GO" id="GO:0007165">
    <property type="term" value="P:signal transduction"/>
    <property type="evidence" value="ECO:0007669"/>
    <property type="project" value="UniProtKB-KW"/>
</dbReference>
<keyword evidence="3" id="KW-0145">Chemotaxis</keyword>
<dbReference type="InterPro" id="IPR029151">
    <property type="entry name" value="Sensor-like_sf"/>
</dbReference>
<dbReference type="SMART" id="SM00283">
    <property type="entry name" value="MA"/>
    <property type="match status" value="1"/>
</dbReference>
<evidence type="ECO:0000259" key="11">
    <source>
        <dbReference type="PROSITE" id="PS50111"/>
    </source>
</evidence>
<dbReference type="Pfam" id="PF02743">
    <property type="entry name" value="dCache_1"/>
    <property type="match status" value="1"/>
</dbReference>
<keyword evidence="4 10" id="KW-0812">Transmembrane</keyword>
<keyword evidence="5 10" id="KW-1133">Transmembrane helix</keyword>
<dbReference type="InterPro" id="IPR033479">
    <property type="entry name" value="dCache_1"/>
</dbReference>
<evidence type="ECO:0000313" key="12">
    <source>
        <dbReference type="EMBL" id="PLA76716.1"/>
    </source>
</evidence>
<keyword evidence="6 10" id="KW-0472">Membrane</keyword>
<feature type="domain" description="Methyl-accepting transducer" evidence="11">
    <location>
        <begin position="395"/>
        <end position="652"/>
    </location>
</feature>
<evidence type="ECO:0000256" key="4">
    <source>
        <dbReference type="ARBA" id="ARBA00022692"/>
    </source>
</evidence>
<feature type="coiled-coil region" evidence="9">
    <location>
        <begin position="431"/>
        <end position="500"/>
    </location>
</feature>
<evidence type="ECO:0000256" key="6">
    <source>
        <dbReference type="ARBA" id="ARBA00023136"/>
    </source>
</evidence>
<dbReference type="GO" id="GO:0006935">
    <property type="term" value="P:chemotaxis"/>
    <property type="evidence" value="ECO:0007669"/>
    <property type="project" value="UniProtKB-KW"/>
</dbReference>
<gene>
    <name evidence="12" type="ORF">CYR79_04600</name>
</gene>
<dbReference type="PANTHER" id="PTHR32089">
    <property type="entry name" value="METHYL-ACCEPTING CHEMOTAXIS PROTEIN MCPB"/>
    <property type="match status" value="1"/>
</dbReference>
<dbReference type="PANTHER" id="PTHR32089:SF114">
    <property type="entry name" value="METHYL-ACCEPTING CHEMOTAXIS PROTEIN MCPB"/>
    <property type="match status" value="1"/>
</dbReference>
<protein>
    <submittedName>
        <fullName evidence="12">Methyl-accepting chemotaxis protein</fullName>
    </submittedName>
</protein>
<evidence type="ECO:0000256" key="1">
    <source>
        <dbReference type="ARBA" id="ARBA00004651"/>
    </source>
</evidence>